<dbReference type="Proteomes" id="UP001054945">
    <property type="component" value="Unassembled WGS sequence"/>
</dbReference>
<feature type="domain" description="Pop1 N-terminal" evidence="2">
    <location>
        <begin position="10"/>
        <end position="84"/>
    </location>
</feature>
<accession>A0AAV4M6J6</accession>
<proteinExistence type="predicted"/>
<name>A0AAV4M6J6_CAEEX</name>
<evidence type="ECO:0000313" key="4">
    <source>
        <dbReference type="Proteomes" id="UP001054945"/>
    </source>
</evidence>
<dbReference type="InterPro" id="IPR039182">
    <property type="entry name" value="Pop1"/>
</dbReference>
<dbReference type="EMBL" id="BPLR01019410">
    <property type="protein sequence ID" value="GIX67533.1"/>
    <property type="molecule type" value="Genomic_DNA"/>
</dbReference>
<feature type="region of interest" description="Disordered" evidence="1">
    <location>
        <begin position="41"/>
        <end position="66"/>
    </location>
</feature>
<evidence type="ECO:0000256" key="1">
    <source>
        <dbReference type="SAM" id="MobiDB-lite"/>
    </source>
</evidence>
<dbReference type="Pfam" id="PF06978">
    <property type="entry name" value="POP1_N"/>
    <property type="match status" value="1"/>
</dbReference>
<dbReference type="InterPro" id="IPR009723">
    <property type="entry name" value="Pop1_N"/>
</dbReference>
<evidence type="ECO:0000259" key="2">
    <source>
        <dbReference type="Pfam" id="PF06978"/>
    </source>
</evidence>
<dbReference type="PANTHER" id="PTHR22731">
    <property type="entry name" value="RIBONUCLEASES P/MRP PROTEIN SUBUNIT POP1"/>
    <property type="match status" value="1"/>
</dbReference>
<comment type="caution">
    <text evidence="3">The sequence shown here is derived from an EMBL/GenBank/DDBJ whole genome shotgun (WGS) entry which is preliminary data.</text>
</comment>
<dbReference type="GO" id="GO:0000172">
    <property type="term" value="C:ribonuclease MRP complex"/>
    <property type="evidence" value="ECO:0007669"/>
    <property type="project" value="InterPro"/>
</dbReference>
<dbReference type="GO" id="GO:0001682">
    <property type="term" value="P:tRNA 5'-leader removal"/>
    <property type="evidence" value="ECO:0007669"/>
    <property type="project" value="InterPro"/>
</dbReference>
<keyword evidence="4" id="KW-1185">Reference proteome</keyword>
<protein>
    <recommendedName>
        <fullName evidence="2">Pop1 N-terminal domain-containing protein</fullName>
    </recommendedName>
</protein>
<reference evidence="3 4" key="1">
    <citation type="submission" date="2021-06" db="EMBL/GenBank/DDBJ databases">
        <title>Caerostris extrusa draft genome.</title>
        <authorList>
            <person name="Kono N."/>
            <person name="Arakawa K."/>
        </authorList>
    </citation>
    <scope>NUCLEOTIDE SEQUENCE [LARGE SCALE GENOMIC DNA]</scope>
</reference>
<evidence type="ECO:0000313" key="3">
    <source>
        <dbReference type="EMBL" id="GIX67533.1"/>
    </source>
</evidence>
<organism evidence="3 4">
    <name type="scientific">Caerostris extrusa</name>
    <name type="common">Bark spider</name>
    <name type="synonym">Caerostris bankana</name>
    <dbReference type="NCBI Taxonomy" id="172846"/>
    <lineage>
        <taxon>Eukaryota</taxon>
        <taxon>Metazoa</taxon>
        <taxon>Ecdysozoa</taxon>
        <taxon>Arthropoda</taxon>
        <taxon>Chelicerata</taxon>
        <taxon>Arachnida</taxon>
        <taxon>Araneae</taxon>
        <taxon>Araneomorphae</taxon>
        <taxon>Entelegynae</taxon>
        <taxon>Araneoidea</taxon>
        <taxon>Araneidae</taxon>
        <taxon>Caerostris</taxon>
    </lineage>
</organism>
<gene>
    <name evidence="3" type="primary">POP1</name>
    <name evidence="3" type="ORF">CEXT_632121</name>
</gene>
<sequence length="97" mass="11279">MDHSVNVLQFADARASEIGTLMYETSKLSKKKKTYFQRLPNHMRRRGASQNPKRVPRKLRESNQAQAVKTLQKKIHKKKPKDLQKEYAGEINLVIFG</sequence>
<dbReference type="GO" id="GO:0005655">
    <property type="term" value="C:nucleolar ribonuclease P complex"/>
    <property type="evidence" value="ECO:0007669"/>
    <property type="project" value="InterPro"/>
</dbReference>
<dbReference type="AlphaFoldDB" id="A0AAV4M6J6"/>
<dbReference type="PANTHER" id="PTHR22731:SF3">
    <property type="entry name" value="RIBONUCLEASES P_MRP PROTEIN SUBUNIT POP1"/>
    <property type="match status" value="1"/>
</dbReference>